<dbReference type="GO" id="GO:0015629">
    <property type="term" value="C:actin cytoskeleton"/>
    <property type="evidence" value="ECO:0007669"/>
    <property type="project" value="TreeGrafter"/>
</dbReference>
<evidence type="ECO:0000256" key="2">
    <source>
        <dbReference type="PROSITE-ProRule" id="PRU00192"/>
    </source>
</evidence>
<feature type="region of interest" description="Disordered" evidence="3">
    <location>
        <begin position="439"/>
        <end position="459"/>
    </location>
</feature>
<dbReference type="PRINTS" id="PR00452">
    <property type="entry name" value="SH3DOMAIN"/>
</dbReference>
<dbReference type="GO" id="GO:1990528">
    <property type="term" value="C:Rvs161p-Rvs167p complex"/>
    <property type="evidence" value="ECO:0007669"/>
    <property type="project" value="TreeGrafter"/>
</dbReference>
<dbReference type="OrthoDB" id="2159336at2759"/>
<dbReference type="SUPFAM" id="SSF103657">
    <property type="entry name" value="BAR/IMD domain-like"/>
    <property type="match status" value="1"/>
</dbReference>
<dbReference type="Gene3D" id="1.20.1270.60">
    <property type="entry name" value="Arfaptin homology (AH) domain/BAR domain"/>
    <property type="match status" value="1"/>
</dbReference>
<evidence type="ECO:0000313" key="7">
    <source>
        <dbReference type="Proteomes" id="UP000319731"/>
    </source>
</evidence>
<feature type="domain" description="BAR" evidence="5">
    <location>
        <begin position="17"/>
        <end position="292"/>
    </location>
</feature>
<proteinExistence type="predicted"/>
<dbReference type="PROSITE" id="PS50002">
    <property type="entry name" value="SH3"/>
    <property type="match status" value="1"/>
</dbReference>
<dbReference type="PROSITE" id="PS51021">
    <property type="entry name" value="BAR"/>
    <property type="match status" value="1"/>
</dbReference>
<evidence type="ECO:0000256" key="1">
    <source>
        <dbReference type="ARBA" id="ARBA00022443"/>
    </source>
</evidence>
<accession>A0A507BYU9</accession>
<evidence type="ECO:0000256" key="3">
    <source>
        <dbReference type="SAM" id="MobiDB-lite"/>
    </source>
</evidence>
<comment type="caution">
    <text evidence="6">The sequence shown here is derived from an EMBL/GenBank/DDBJ whole genome shotgun (WGS) entry which is preliminary data.</text>
</comment>
<dbReference type="SMART" id="SM00326">
    <property type="entry name" value="SH3"/>
    <property type="match status" value="1"/>
</dbReference>
<dbReference type="GeneID" id="42005784"/>
<dbReference type="Gene3D" id="2.30.30.40">
    <property type="entry name" value="SH3 Domains"/>
    <property type="match status" value="1"/>
</dbReference>
<dbReference type="InterPro" id="IPR001452">
    <property type="entry name" value="SH3_domain"/>
</dbReference>
<sequence>MSWKGLTKAVQRLPHQLRAKSGHAEVTADYEYDDMEAAFKALDLAAKKLNDDAKKFRDSLAGLLNHQAEFGNILSDVYLPLSGRAGRQGNDGEVGGHGMKRAVTPPQSLKSTQDFARVMAQVKEDLTPELELITRRVVQPTSDYITLIEAVKKMMTKRAHKLVDYDRHRLAVKSLKEKTDKTTADEKELGKRNMALDQATREYENVNNLLKQQLPVFLDLRVQFIDPCFQTLFWYQLKVYTCLTNNLYGLVGENFDARVSAESLAQAAGQRCTDLLSQISLIRAISAQPAPQYNPGVDGDDDGTGAGRNSVDSNGGHNPPPPYDNGSVASVYPSSSSHVGGIPRPNTSPTKSYNSASYNNNNNYNQQQGQLPMPTMAQMKAAAPYAAAAAPYAAAAAPHATPYIHAAASQHVQQQYGVKLPPAATSAAVNAAVSSQSSLQSYGNPARDYSAAPSQPRQQQNRVFPSIKYVVALYDFDGQQDGDLVFRKGDRIEVVEKTGDVNDWWTGKLRGSQGQFPGNYVEDA</sequence>
<dbReference type="GO" id="GO:0006897">
    <property type="term" value="P:endocytosis"/>
    <property type="evidence" value="ECO:0007669"/>
    <property type="project" value="InterPro"/>
</dbReference>
<feature type="compositionally biased region" description="Low complexity" evidence="3">
    <location>
        <begin position="352"/>
        <end position="368"/>
    </location>
</feature>
<feature type="domain" description="SH3" evidence="4">
    <location>
        <begin position="465"/>
        <end position="524"/>
    </location>
</feature>
<dbReference type="SMART" id="SM00721">
    <property type="entry name" value="BAR"/>
    <property type="match status" value="1"/>
</dbReference>
<dbReference type="InterPro" id="IPR004148">
    <property type="entry name" value="BAR_dom"/>
</dbReference>
<dbReference type="FunFam" id="2.30.30.40:FF:000100">
    <property type="entry name" value="SH3 domain-containing YSC84-like protein 1"/>
    <property type="match status" value="1"/>
</dbReference>
<dbReference type="InterPro" id="IPR027267">
    <property type="entry name" value="AH/BAR_dom_sf"/>
</dbReference>
<feature type="region of interest" description="Disordered" evidence="3">
    <location>
        <begin position="88"/>
        <end position="110"/>
    </location>
</feature>
<dbReference type="Proteomes" id="UP000319731">
    <property type="component" value="Unassembled WGS sequence"/>
</dbReference>
<dbReference type="RefSeq" id="XP_031023541.1">
    <property type="nucleotide sequence ID" value="XM_031170487.1"/>
</dbReference>
<dbReference type="InterPro" id="IPR036028">
    <property type="entry name" value="SH3-like_dom_sf"/>
</dbReference>
<dbReference type="PANTHER" id="PTHR47174:SF1">
    <property type="entry name" value="REDUCED VIABILITY UPON STARVATION PROTEIN 167"/>
    <property type="match status" value="1"/>
</dbReference>
<dbReference type="EMBL" id="QEAO01000032">
    <property type="protein sequence ID" value="TPX32298.1"/>
    <property type="molecule type" value="Genomic_DNA"/>
</dbReference>
<organism evidence="6 7">
    <name type="scientific">Synchytrium microbalum</name>
    <dbReference type="NCBI Taxonomy" id="1806994"/>
    <lineage>
        <taxon>Eukaryota</taxon>
        <taxon>Fungi</taxon>
        <taxon>Fungi incertae sedis</taxon>
        <taxon>Chytridiomycota</taxon>
        <taxon>Chytridiomycota incertae sedis</taxon>
        <taxon>Chytridiomycetes</taxon>
        <taxon>Synchytriales</taxon>
        <taxon>Synchytriaceae</taxon>
        <taxon>Synchytrium</taxon>
    </lineage>
</organism>
<feature type="region of interest" description="Disordered" evidence="3">
    <location>
        <begin position="290"/>
        <end position="369"/>
    </location>
</feature>
<keyword evidence="7" id="KW-1185">Reference proteome</keyword>
<dbReference type="Pfam" id="PF00018">
    <property type="entry name" value="SH3_1"/>
    <property type="match status" value="1"/>
</dbReference>
<dbReference type="InterPro" id="IPR046982">
    <property type="entry name" value="BIN3/RVS161-like"/>
</dbReference>
<dbReference type="GO" id="GO:0097320">
    <property type="term" value="P:plasma membrane tubulation"/>
    <property type="evidence" value="ECO:0007669"/>
    <property type="project" value="TreeGrafter"/>
</dbReference>
<dbReference type="GO" id="GO:0031097">
    <property type="term" value="C:medial cortex"/>
    <property type="evidence" value="ECO:0007669"/>
    <property type="project" value="TreeGrafter"/>
</dbReference>
<dbReference type="CDD" id="cd07599">
    <property type="entry name" value="BAR_Rvs167p"/>
    <property type="match status" value="1"/>
</dbReference>
<evidence type="ECO:0000313" key="6">
    <source>
        <dbReference type="EMBL" id="TPX32298.1"/>
    </source>
</evidence>
<dbReference type="PANTHER" id="PTHR47174">
    <property type="entry name" value="BRIDGING INTEGRATOR 3"/>
    <property type="match status" value="1"/>
</dbReference>
<protein>
    <recommendedName>
        <fullName evidence="8">SH3 domain-containing protein</fullName>
    </recommendedName>
</protein>
<reference evidence="6 7" key="1">
    <citation type="journal article" date="2019" name="Sci. Rep.">
        <title>Comparative genomics of chytrid fungi reveal insights into the obligate biotrophic and pathogenic lifestyle of Synchytrium endobioticum.</title>
        <authorList>
            <person name="van de Vossenberg B.T.L.H."/>
            <person name="Warris S."/>
            <person name="Nguyen H.D.T."/>
            <person name="van Gent-Pelzer M.P.E."/>
            <person name="Joly D.L."/>
            <person name="van de Geest H.C."/>
            <person name="Bonants P.J.M."/>
            <person name="Smith D.S."/>
            <person name="Levesque C.A."/>
            <person name="van der Lee T.A.J."/>
        </authorList>
    </citation>
    <scope>NUCLEOTIDE SEQUENCE [LARGE SCALE GENOMIC DNA]</scope>
    <source>
        <strain evidence="6 7">JEL517</strain>
    </source>
</reference>
<evidence type="ECO:0008006" key="8">
    <source>
        <dbReference type="Google" id="ProtNLM"/>
    </source>
</evidence>
<dbReference type="SUPFAM" id="SSF50044">
    <property type="entry name" value="SH3-domain"/>
    <property type="match status" value="1"/>
</dbReference>
<dbReference type="Pfam" id="PF03114">
    <property type="entry name" value="BAR"/>
    <property type="match status" value="1"/>
</dbReference>
<feature type="compositionally biased region" description="Low complexity" evidence="3">
    <location>
        <begin position="326"/>
        <end position="341"/>
    </location>
</feature>
<keyword evidence="1 2" id="KW-0728">SH3 domain</keyword>
<dbReference type="AlphaFoldDB" id="A0A507BYU9"/>
<dbReference type="GO" id="GO:0051666">
    <property type="term" value="P:actin cortical patch localization"/>
    <property type="evidence" value="ECO:0007669"/>
    <property type="project" value="InterPro"/>
</dbReference>
<evidence type="ECO:0000259" key="5">
    <source>
        <dbReference type="PROSITE" id="PS51021"/>
    </source>
</evidence>
<dbReference type="GO" id="GO:0008289">
    <property type="term" value="F:lipid binding"/>
    <property type="evidence" value="ECO:0007669"/>
    <property type="project" value="TreeGrafter"/>
</dbReference>
<evidence type="ECO:0000259" key="4">
    <source>
        <dbReference type="PROSITE" id="PS50002"/>
    </source>
</evidence>
<dbReference type="GO" id="GO:0043332">
    <property type="term" value="C:mating projection tip"/>
    <property type="evidence" value="ECO:0007669"/>
    <property type="project" value="TreeGrafter"/>
</dbReference>
<dbReference type="STRING" id="1806994.A0A507BYU9"/>
<gene>
    <name evidence="6" type="ORF">SmJEL517_g04559</name>
</gene>
<name>A0A507BYU9_9FUNG</name>